<evidence type="ECO:0000313" key="1">
    <source>
        <dbReference type="EMBL" id="JAD62318.1"/>
    </source>
</evidence>
<dbReference type="AlphaFoldDB" id="A0A0A9BJI3"/>
<proteinExistence type="predicted"/>
<accession>A0A0A9BJI3</accession>
<reference evidence="1" key="1">
    <citation type="submission" date="2014-09" db="EMBL/GenBank/DDBJ databases">
        <authorList>
            <person name="Magalhaes I.L.F."/>
            <person name="Oliveira U."/>
            <person name="Santos F.R."/>
            <person name="Vidigal T.H.D.A."/>
            <person name="Brescovit A.D."/>
            <person name="Santos A.J."/>
        </authorList>
    </citation>
    <scope>NUCLEOTIDE SEQUENCE</scope>
    <source>
        <tissue evidence="1">Shoot tissue taken approximately 20 cm above the soil surface</tissue>
    </source>
</reference>
<reference evidence="1" key="2">
    <citation type="journal article" date="2015" name="Data Brief">
        <title>Shoot transcriptome of the giant reed, Arundo donax.</title>
        <authorList>
            <person name="Barrero R.A."/>
            <person name="Guerrero F.D."/>
            <person name="Moolhuijzen P."/>
            <person name="Goolsby J.A."/>
            <person name="Tidwell J."/>
            <person name="Bellgard S.E."/>
            <person name="Bellgard M.I."/>
        </authorList>
    </citation>
    <scope>NUCLEOTIDE SEQUENCE</scope>
    <source>
        <tissue evidence="1">Shoot tissue taken approximately 20 cm above the soil surface</tissue>
    </source>
</reference>
<dbReference type="EMBL" id="GBRH01235577">
    <property type="protein sequence ID" value="JAD62318.1"/>
    <property type="molecule type" value="Transcribed_RNA"/>
</dbReference>
<name>A0A0A9BJI3_ARUDO</name>
<organism evidence="1">
    <name type="scientific">Arundo donax</name>
    <name type="common">Giant reed</name>
    <name type="synonym">Donax arundinaceus</name>
    <dbReference type="NCBI Taxonomy" id="35708"/>
    <lineage>
        <taxon>Eukaryota</taxon>
        <taxon>Viridiplantae</taxon>
        <taxon>Streptophyta</taxon>
        <taxon>Embryophyta</taxon>
        <taxon>Tracheophyta</taxon>
        <taxon>Spermatophyta</taxon>
        <taxon>Magnoliopsida</taxon>
        <taxon>Liliopsida</taxon>
        <taxon>Poales</taxon>
        <taxon>Poaceae</taxon>
        <taxon>PACMAD clade</taxon>
        <taxon>Arundinoideae</taxon>
        <taxon>Arundineae</taxon>
        <taxon>Arundo</taxon>
    </lineage>
</organism>
<protein>
    <submittedName>
        <fullName evidence="1">Uncharacterized protein</fullName>
    </submittedName>
</protein>
<sequence>MLHASCNSWIEVMVQSFMWKIYLDTKSVLVYSRIFTSPCF</sequence>